<dbReference type="InterPro" id="IPR027627">
    <property type="entry name" value="Glycosyltransferase_put"/>
</dbReference>
<protein>
    <submittedName>
        <fullName evidence="2">TIGR04348 family glycosyltransferase</fullName>
    </submittedName>
</protein>
<name>A0A937W0Q0_UNCTE</name>
<evidence type="ECO:0000313" key="2">
    <source>
        <dbReference type="EMBL" id="MBM3224078.1"/>
    </source>
</evidence>
<dbReference type="InterPro" id="IPR001296">
    <property type="entry name" value="Glyco_trans_1"/>
</dbReference>
<accession>A0A937W0Q0</accession>
<reference evidence="2" key="1">
    <citation type="submission" date="2019-03" db="EMBL/GenBank/DDBJ databases">
        <title>Lake Tanganyika Metagenome-Assembled Genomes (MAGs).</title>
        <authorList>
            <person name="Tran P."/>
        </authorList>
    </citation>
    <scope>NUCLEOTIDE SEQUENCE</scope>
    <source>
        <strain evidence="2">K_DeepCast_65m_m2_066</strain>
    </source>
</reference>
<dbReference type="Proteomes" id="UP000712673">
    <property type="component" value="Unassembled WGS sequence"/>
</dbReference>
<feature type="domain" description="Glycosyl transferase family 1" evidence="1">
    <location>
        <begin position="137"/>
        <end position="284"/>
    </location>
</feature>
<dbReference type="GO" id="GO:0016757">
    <property type="term" value="F:glycosyltransferase activity"/>
    <property type="evidence" value="ECO:0007669"/>
    <property type="project" value="InterPro"/>
</dbReference>
<dbReference type="PANTHER" id="PTHR12526">
    <property type="entry name" value="GLYCOSYLTRANSFERASE"/>
    <property type="match status" value="1"/>
</dbReference>
<dbReference type="SUPFAM" id="SSF53756">
    <property type="entry name" value="UDP-Glycosyltransferase/glycogen phosphorylase"/>
    <property type="match status" value="1"/>
</dbReference>
<proteinExistence type="predicted"/>
<organism evidence="2 3">
    <name type="scientific">Tectimicrobiota bacterium</name>
    <dbReference type="NCBI Taxonomy" id="2528274"/>
    <lineage>
        <taxon>Bacteria</taxon>
        <taxon>Pseudomonadati</taxon>
        <taxon>Nitrospinota/Tectimicrobiota group</taxon>
        <taxon>Candidatus Tectimicrobiota</taxon>
    </lineage>
</organism>
<comment type="caution">
    <text evidence="2">The sequence shown here is derived from an EMBL/GenBank/DDBJ whole genome shotgun (WGS) entry which is preliminary data.</text>
</comment>
<evidence type="ECO:0000259" key="1">
    <source>
        <dbReference type="Pfam" id="PF00534"/>
    </source>
</evidence>
<evidence type="ECO:0000313" key="3">
    <source>
        <dbReference type="Proteomes" id="UP000712673"/>
    </source>
</evidence>
<dbReference type="AlphaFoldDB" id="A0A937W0Q0"/>
<dbReference type="Gene3D" id="3.40.50.2000">
    <property type="entry name" value="Glycogen Phosphorylase B"/>
    <property type="match status" value="2"/>
</dbReference>
<sequence length="318" mass="35120">MNIALITPVPAQSRQGNRVTALRWARILKALGHRVTIAQHYDGKAYALMVALHARRSFAAIECFQRLYPERPLLVALTGTDLYGDIHTSAEAQHSLELATRLILLQPRGIDELAVHLHPKVRVIYQSVPTLTTRPPKARDTFDVCVLGHLRPVKDPFRTALAARMLPADSRLRVLHVGKALDDDMDAYARAEMAANPRYRWLGELPRWQALRVLARSRLLVLSSLTEGGANVISEALALGVPIVASRIAGSLGLLGDDYPGYFPVEDTAALACLLEKVERDTGFYDALQTCGARLAPLVHPAREQQTWASLLDELPRA</sequence>
<dbReference type="CDD" id="cd03801">
    <property type="entry name" value="GT4_PimA-like"/>
    <property type="match status" value="1"/>
</dbReference>
<gene>
    <name evidence="2" type="ORF">FJZ47_09780</name>
</gene>
<dbReference type="EMBL" id="VGLS01000255">
    <property type="protein sequence ID" value="MBM3224078.1"/>
    <property type="molecule type" value="Genomic_DNA"/>
</dbReference>
<dbReference type="NCBIfam" id="TIGR04348">
    <property type="entry name" value="selenoneine biosynthesis selenosugar synthase SenB"/>
    <property type="match status" value="1"/>
</dbReference>
<dbReference type="Pfam" id="PF00534">
    <property type="entry name" value="Glycos_transf_1"/>
    <property type="match status" value="1"/>
</dbReference>